<dbReference type="CDD" id="cd06456">
    <property type="entry name" value="M3A_DCP"/>
    <property type="match status" value="1"/>
</dbReference>
<comment type="similarity">
    <text evidence="1 7">Belongs to the peptidase M3 family.</text>
</comment>
<accession>A0AB33J6B8</accession>
<feature type="domain" description="Peptidase M3A/M3B catalytic" evidence="8">
    <location>
        <begin position="297"/>
        <end position="745"/>
    </location>
</feature>
<protein>
    <submittedName>
        <fullName evidence="9">M3 family metallopeptidase</fullName>
    </submittedName>
</protein>
<dbReference type="SUPFAM" id="SSF55486">
    <property type="entry name" value="Metalloproteases ('zincins'), catalytic domain"/>
    <property type="match status" value="1"/>
</dbReference>
<dbReference type="Gene3D" id="1.10.1370.40">
    <property type="match status" value="1"/>
</dbReference>
<evidence type="ECO:0000256" key="3">
    <source>
        <dbReference type="ARBA" id="ARBA00022723"/>
    </source>
</evidence>
<dbReference type="InterPro" id="IPR024079">
    <property type="entry name" value="MetalloPept_cat_dom_sf"/>
</dbReference>
<dbReference type="GO" id="GO:0046872">
    <property type="term" value="F:metal ion binding"/>
    <property type="evidence" value="ECO:0007669"/>
    <property type="project" value="UniProtKB-UniRule"/>
</dbReference>
<sequence>MGLDSNAAEPRQKNCQAAAVKHIYRDPFYKLGKKAMVNFVITLIYCNFTPANSYYEISMNENQIEKENRINPFFQPYNTPHDTIPFNSIQTSDFEEAFMEGIRRDNEAIQKIIDDKDTPTFENTIIRVDNENGEHYYDLLGRVSNVFSCMLSAETTDELDELAQKLSPILTQHSNDVRLNKPLFERIQYVYNHHRELTPEEQMLLETSYDGFVRSGALLDDEQKETLRKLTEEAGVLSLQFSQNLLKENKAFTLHLTDEKDLEGLPDTAIEAAAQAAKEKKENGWIFTLDYPSYSPFMTYSARRELRKQMYMARNTECTHDNSENNLEICKRLVNLRREIAQLLGHDTYADYVLKHRMASNVDNVYKLLDDLIKAYKPTAIEEVKEIEQLARQSEGDDFQIEPWDFGYYSHKLQMEKYNLDAEMLRPYFELSKVINGVFGLANRLYGITFKETKDIQVYHPDVKAYEVYDKDGSYLAVFYADFHPRKGKQGGAWMTEFQGQWIDHKGVNVRPHVSVVMNLTKPTNEKPALLTLGEVETFLHEFGHSLHGMFANTRFESLSGTNVWWDFVELPSQFMENYSVEKEFLRTFAFHYQTGEPLPEELIDRIVRSRNFLAAYNCLRQVSFGLLDMAYYTQKDVFDADIMPFEKEAWKDAIITKQQPDTCMTVQFSHIMAGGYAAGYYSYKWAEVLDADAFSLFKKNGIFDQDTAQSFRDNILSKGGTEHPMTLYKRFRGQEPSIEALLVRNGIKQA</sequence>
<gene>
    <name evidence="9" type="ORF">GTC17259_08050</name>
</gene>
<evidence type="ECO:0000259" key="8">
    <source>
        <dbReference type="Pfam" id="PF01432"/>
    </source>
</evidence>
<evidence type="ECO:0000256" key="1">
    <source>
        <dbReference type="ARBA" id="ARBA00006040"/>
    </source>
</evidence>
<reference evidence="9" key="1">
    <citation type="submission" date="2024-07" db="EMBL/GenBank/DDBJ databases">
        <title>Complete genome sequence of Prevotella sp. YM-2024 GTC17259.</title>
        <authorList>
            <person name="Hayashi M."/>
            <person name="Muto Y."/>
            <person name="Tanaka K."/>
            <person name="Niwa H."/>
        </authorList>
    </citation>
    <scope>NUCLEOTIDE SEQUENCE</scope>
    <source>
        <strain evidence="9">GTC17259</strain>
    </source>
</reference>
<dbReference type="InterPro" id="IPR001567">
    <property type="entry name" value="Pept_M3A_M3B_dom"/>
</dbReference>
<keyword evidence="6 7" id="KW-0482">Metalloprotease</keyword>
<name>A0AB33J6B8_9BACT</name>
<keyword evidence="5 7" id="KW-0862">Zinc</keyword>
<dbReference type="GO" id="GO:0006508">
    <property type="term" value="P:proteolysis"/>
    <property type="evidence" value="ECO:0007669"/>
    <property type="project" value="UniProtKB-KW"/>
</dbReference>
<keyword evidence="4 7" id="KW-0378">Hydrolase</keyword>
<evidence type="ECO:0000256" key="2">
    <source>
        <dbReference type="ARBA" id="ARBA00022670"/>
    </source>
</evidence>
<dbReference type="FunFam" id="3.40.390.10:FF:000009">
    <property type="entry name" value="Oligopeptidase A"/>
    <property type="match status" value="1"/>
</dbReference>
<keyword evidence="3 7" id="KW-0479">Metal-binding</keyword>
<dbReference type="PANTHER" id="PTHR43660:SF1">
    <property type="entry name" value="DIPEPTIDYL CARBOXYPEPTIDASE"/>
    <property type="match status" value="1"/>
</dbReference>
<dbReference type="GO" id="GO:0004180">
    <property type="term" value="F:carboxypeptidase activity"/>
    <property type="evidence" value="ECO:0007669"/>
    <property type="project" value="TreeGrafter"/>
</dbReference>
<dbReference type="AlphaFoldDB" id="A0AB33J6B8"/>
<evidence type="ECO:0000313" key="9">
    <source>
        <dbReference type="EMBL" id="BFO75755.1"/>
    </source>
</evidence>
<proteinExistence type="inferred from homology"/>
<dbReference type="Gene3D" id="1.10.1370.10">
    <property type="entry name" value="Neurolysin, domain 3"/>
    <property type="match status" value="1"/>
</dbReference>
<dbReference type="EMBL" id="AP035787">
    <property type="protein sequence ID" value="BFO75755.1"/>
    <property type="molecule type" value="Genomic_DNA"/>
</dbReference>
<dbReference type="GO" id="GO:0004222">
    <property type="term" value="F:metalloendopeptidase activity"/>
    <property type="evidence" value="ECO:0007669"/>
    <property type="project" value="InterPro"/>
</dbReference>
<dbReference type="InterPro" id="IPR034005">
    <property type="entry name" value="M3A_DCP"/>
</dbReference>
<dbReference type="Pfam" id="PF01432">
    <property type="entry name" value="Peptidase_M3"/>
    <property type="match status" value="1"/>
</dbReference>
<dbReference type="PANTHER" id="PTHR43660">
    <property type="entry name" value="DIPEPTIDYL CARBOXYPEPTIDASE"/>
    <property type="match status" value="1"/>
</dbReference>
<comment type="cofactor">
    <cofactor evidence="7">
        <name>Zn(2+)</name>
        <dbReference type="ChEBI" id="CHEBI:29105"/>
    </cofactor>
    <text evidence="7">Binds 1 zinc ion.</text>
</comment>
<evidence type="ECO:0000256" key="4">
    <source>
        <dbReference type="ARBA" id="ARBA00022801"/>
    </source>
</evidence>
<dbReference type="InterPro" id="IPR045090">
    <property type="entry name" value="Pept_M3A_M3B"/>
</dbReference>
<dbReference type="Gene3D" id="3.40.390.10">
    <property type="entry name" value="Collagenase (Catalytic Domain)"/>
    <property type="match status" value="1"/>
</dbReference>
<dbReference type="GO" id="GO:0005829">
    <property type="term" value="C:cytosol"/>
    <property type="evidence" value="ECO:0007669"/>
    <property type="project" value="TreeGrafter"/>
</dbReference>
<organism evidence="9">
    <name type="scientific">Prevotella sp. GTC17259</name>
    <dbReference type="NCBI Taxonomy" id="3236795"/>
    <lineage>
        <taxon>Bacteria</taxon>
        <taxon>Pseudomonadati</taxon>
        <taxon>Bacteroidota</taxon>
        <taxon>Bacteroidia</taxon>
        <taxon>Bacteroidales</taxon>
        <taxon>Prevotellaceae</taxon>
        <taxon>Prevotella</taxon>
    </lineage>
</organism>
<evidence type="ECO:0000256" key="6">
    <source>
        <dbReference type="ARBA" id="ARBA00023049"/>
    </source>
</evidence>
<dbReference type="InterPro" id="IPR024077">
    <property type="entry name" value="Neurolysin/TOP_dom2"/>
</dbReference>
<evidence type="ECO:0000256" key="5">
    <source>
        <dbReference type="ARBA" id="ARBA00022833"/>
    </source>
</evidence>
<keyword evidence="2 7" id="KW-0645">Protease</keyword>
<evidence type="ECO:0000256" key="7">
    <source>
        <dbReference type="RuleBase" id="RU003435"/>
    </source>
</evidence>